<dbReference type="InterPro" id="IPR010809">
    <property type="entry name" value="FliD_C"/>
</dbReference>
<comment type="function">
    <text evidence="5">Required for morphogenesis and for the elongation of the flagellar filament by facilitating polymerization of the flagellin monomers at the tip of growing filament. Forms a capping structure, which prevents flagellin subunits (transported through the central channel of the flagellum) from leaking out without polymerization at the distal end.</text>
</comment>
<evidence type="ECO:0000256" key="5">
    <source>
        <dbReference type="RuleBase" id="RU362066"/>
    </source>
</evidence>
<comment type="subunit">
    <text evidence="2 5">Homopentamer.</text>
</comment>
<sequence length="568" mass="58655">MTTVSSTSTTTTTSTTSSTKSSYASTDPSDIDWDGLIEEAVNAKLARADSIETKLTAAETKRAAYEEAQSLLAALATAAEALRAPSGTLAADDDVFRNRTAYLTAVGDVTAASVVSVTADTDADVGTYELKVTQIAKAHRVSSADQTSSSEALALAGTITLGTAGTGSATIDVTADMDLAAIAEAVNAVTDATGVKATVMKVSDTAYRLVLSSTETGQTIEATDGGGVLESLGVIDADGNFADELQAAQNAVFSIDGVEMTRSTNDIDDALDGVTLHLYAVTSTDESSSNAVSLEIATDLSAVEDAVSAFVDAYNAYRDFALAQQTTSSDGTASSDAVLFGDSTLRSINTALASALTFSFDDTALTTIGITFDDDNKLVLDTDTLESALLDDLDALEALFSYQFDASSSDLQLLRRGTEAPDSFTIDITVDADGTLTGASVGGDDSLFTVTGSRIVGATGTIYEGLVLVFTGTESASIDITTSRGLAERIYTAADGASDSSDGTLAGLIDNLSTKESDYQSQIDDIQSRADAYRTIITARYARIQASISVAESTLSYLKALLAQSTDS</sequence>
<evidence type="ECO:0000259" key="7">
    <source>
        <dbReference type="Pfam" id="PF02465"/>
    </source>
</evidence>
<proteinExistence type="inferred from homology"/>
<dbReference type="AlphaFoldDB" id="A0A0P6WG16"/>
<evidence type="ECO:0000256" key="3">
    <source>
        <dbReference type="ARBA" id="ARBA00023054"/>
    </source>
</evidence>
<dbReference type="RefSeq" id="WP_054359756.1">
    <property type="nucleotide sequence ID" value="NZ_LJYW01000001.1"/>
</dbReference>
<dbReference type="GO" id="GO:0009421">
    <property type="term" value="C:bacterial-type flagellum filament cap"/>
    <property type="evidence" value="ECO:0007669"/>
    <property type="project" value="InterPro"/>
</dbReference>
<comment type="caution">
    <text evidence="9">The sequence shown here is derived from an EMBL/GenBank/DDBJ whole genome shotgun (WGS) entry which is preliminary data.</text>
</comment>
<gene>
    <name evidence="9" type="ORF">ABB55_16370</name>
</gene>
<protein>
    <recommendedName>
        <fullName evidence="5">Flagellar hook-associated protein 2</fullName>
        <shortName evidence="5">HAP2</shortName>
    </recommendedName>
    <alternativeName>
        <fullName evidence="5">Flagellar cap protein</fullName>
    </alternativeName>
</protein>
<dbReference type="Pfam" id="PF07196">
    <property type="entry name" value="Flagellin_IN"/>
    <property type="match status" value="1"/>
</dbReference>
<keyword evidence="10" id="KW-1185">Reference proteome</keyword>
<reference evidence="9 10" key="1">
    <citation type="submission" date="2015-09" db="EMBL/GenBank/DDBJ databases">
        <authorList>
            <person name="Jackson K.R."/>
            <person name="Lunt B.L."/>
            <person name="Fisher J.N.B."/>
            <person name="Gardner A.V."/>
            <person name="Bailey M.E."/>
            <person name="Deus L.M."/>
            <person name="Earl A.S."/>
            <person name="Gibby P.D."/>
            <person name="Hartmann K.A."/>
            <person name="Liu J.E."/>
            <person name="Manci A.M."/>
            <person name="Nielsen D.A."/>
            <person name="Solomon M.B."/>
            <person name="Breakwell D.P."/>
            <person name="Burnett S.H."/>
            <person name="Grose J.H."/>
        </authorList>
    </citation>
    <scope>NUCLEOTIDE SEQUENCE [LARGE SCALE GENOMIC DNA]</scope>
    <source>
        <strain evidence="9 10">16</strain>
    </source>
</reference>
<name>A0A0P6WG16_9HYPH</name>
<dbReference type="EMBL" id="LJYW01000001">
    <property type="protein sequence ID" value="KPL53592.1"/>
    <property type="molecule type" value="Genomic_DNA"/>
</dbReference>
<dbReference type="PANTHER" id="PTHR30288">
    <property type="entry name" value="FLAGELLAR CAP/ASSEMBLY PROTEIN FLID"/>
    <property type="match status" value="1"/>
</dbReference>
<dbReference type="GO" id="GO:0005576">
    <property type="term" value="C:extracellular region"/>
    <property type="evidence" value="ECO:0007669"/>
    <property type="project" value="UniProtKB-SubCell"/>
</dbReference>
<dbReference type="Pfam" id="PF02465">
    <property type="entry name" value="FliD_N"/>
    <property type="match status" value="1"/>
</dbReference>
<comment type="similarity">
    <text evidence="1 5">Belongs to the FliD family.</text>
</comment>
<dbReference type="Proteomes" id="UP000048984">
    <property type="component" value="Unassembled WGS sequence"/>
</dbReference>
<reference evidence="9 10" key="2">
    <citation type="submission" date="2015-10" db="EMBL/GenBank/DDBJ databases">
        <title>Draft Genome Sequence of Prosthecomicrobium hirschii ATCC 27832.</title>
        <authorList>
            <person name="Daniel J."/>
            <person name="Givan S.A."/>
            <person name="Brun Y.V."/>
            <person name="Brown P.J."/>
        </authorList>
    </citation>
    <scope>NUCLEOTIDE SEQUENCE [LARGE SCALE GENOMIC DNA]</scope>
    <source>
        <strain evidence="9 10">16</strain>
    </source>
</reference>
<dbReference type="InterPro" id="IPR010810">
    <property type="entry name" value="Flagellin_hook_IN_motif"/>
</dbReference>
<evidence type="ECO:0000256" key="4">
    <source>
        <dbReference type="ARBA" id="ARBA00023143"/>
    </source>
</evidence>
<evidence type="ECO:0000259" key="8">
    <source>
        <dbReference type="Pfam" id="PF07195"/>
    </source>
</evidence>
<keyword evidence="5" id="KW-0964">Secreted</keyword>
<accession>A0A0P6WG16</accession>
<evidence type="ECO:0000313" key="9">
    <source>
        <dbReference type="EMBL" id="KPL53592.1"/>
    </source>
</evidence>
<dbReference type="GO" id="GO:0071973">
    <property type="term" value="P:bacterial-type flagellum-dependent cell motility"/>
    <property type="evidence" value="ECO:0007669"/>
    <property type="project" value="TreeGrafter"/>
</dbReference>
<dbReference type="InterPro" id="IPR003481">
    <property type="entry name" value="FliD_N"/>
</dbReference>
<keyword evidence="3" id="KW-0175">Coiled coil</keyword>
<dbReference type="InterPro" id="IPR040026">
    <property type="entry name" value="FliD"/>
</dbReference>
<organism evidence="9 10">
    <name type="scientific">Prosthecodimorpha hirschii</name>
    <dbReference type="NCBI Taxonomy" id="665126"/>
    <lineage>
        <taxon>Bacteria</taxon>
        <taxon>Pseudomonadati</taxon>
        <taxon>Pseudomonadota</taxon>
        <taxon>Alphaproteobacteria</taxon>
        <taxon>Hyphomicrobiales</taxon>
        <taxon>Ancalomicrobiaceae</taxon>
        <taxon>Prosthecodimorpha</taxon>
    </lineage>
</organism>
<evidence type="ECO:0000256" key="1">
    <source>
        <dbReference type="ARBA" id="ARBA00009764"/>
    </source>
</evidence>
<feature type="domain" description="Flagellar hook-associated protein 2 N-terminal" evidence="7">
    <location>
        <begin position="29"/>
        <end position="139"/>
    </location>
</feature>
<dbReference type="GO" id="GO:0009424">
    <property type="term" value="C:bacterial-type flagellum hook"/>
    <property type="evidence" value="ECO:0007669"/>
    <property type="project" value="UniProtKB-UniRule"/>
</dbReference>
<feature type="region of interest" description="Disordered" evidence="6">
    <location>
        <begin position="1"/>
        <end position="27"/>
    </location>
</feature>
<evidence type="ECO:0000313" key="10">
    <source>
        <dbReference type="Proteomes" id="UP000048984"/>
    </source>
</evidence>
<evidence type="ECO:0000256" key="6">
    <source>
        <dbReference type="SAM" id="MobiDB-lite"/>
    </source>
</evidence>
<dbReference type="Pfam" id="PF07195">
    <property type="entry name" value="FliD_C"/>
    <property type="match status" value="1"/>
</dbReference>
<dbReference type="GO" id="GO:0007155">
    <property type="term" value="P:cell adhesion"/>
    <property type="evidence" value="ECO:0007669"/>
    <property type="project" value="InterPro"/>
</dbReference>
<dbReference type="PANTHER" id="PTHR30288:SF0">
    <property type="entry name" value="FLAGELLAR HOOK-ASSOCIATED PROTEIN 2"/>
    <property type="match status" value="1"/>
</dbReference>
<dbReference type="STRING" id="665126.ABB55_16370"/>
<evidence type="ECO:0000256" key="2">
    <source>
        <dbReference type="ARBA" id="ARBA00011255"/>
    </source>
</evidence>
<keyword evidence="4 5" id="KW-0975">Bacterial flagellum</keyword>
<feature type="domain" description="Flagellar hook-associated protein 2 C-terminal" evidence="8">
    <location>
        <begin position="248"/>
        <end position="549"/>
    </location>
</feature>
<comment type="subcellular location">
    <subcellularLocation>
        <location evidence="5">Secreted</location>
    </subcellularLocation>
    <subcellularLocation>
        <location evidence="5">Bacterial flagellum</location>
    </subcellularLocation>
</comment>
<feature type="compositionally biased region" description="Low complexity" evidence="6">
    <location>
        <begin position="1"/>
        <end position="26"/>
    </location>
</feature>